<dbReference type="GO" id="GO:0047570">
    <property type="term" value="F:3-oxoadipate enol-lactonase activity"/>
    <property type="evidence" value="ECO:0007669"/>
    <property type="project" value="UniProtKB-EC"/>
</dbReference>
<protein>
    <submittedName>
        <fullName evidence="2">Beta-ketoadipate enol-lactone hydrolase</fullName>
        <ecNumber evidence="2">3.1.1.24</ecNumber>
    </submittedName>
</protein>
<dbReference type="PANTHER" id="PTHR43798">
    <property type="entry name" value="MONOACYLGLYCEROL LIPASE"/>
    <property type="match status" value="1"/>
</dbReference>
<dbReference type="Proteomes" id="UP000037178">
    <property type="component" value="Unassembled WGS sequence"/>
</dbReference>
<dbReference type="EMBL" id="LFTY01000002">
    <property type="protein sequence ID" value="KMW58234.1"/>
    <property type="molecule type" value="Genomic_DNA"/>
</dbReference>
<dbReference type="RefSeq" id="WP_049643861.1">
    <property type="nucleotide sequence ID" value="NZ_LFTY01000002.1"/>
</dbReference>
<evidence type="ECO:0000313" key="2">
    <source>
        <dbReference type="EMBL" id="KMW58234.1"/>
    </source>
</evidence>
<evidence type="ECO:0000313" key="3">
    <source>
        <dbReference type="Proteomes" id="UP000037178"/>
    </source>
</evidence>
<feature type="domain" description="AB hydrolase-1" evidence="1">
    <location>
        <begin position="20"/>
        <end position="242"/>
    </location>
</feature>
<proteinExistence type="predicted"/>
<keyword evidence="2" id="KW-0378">Hydrolase</keyword>
<dbReference type="SUPFAM" id="SSF53474">
    <property type="entry name" value="alpha/beta-Hydrolases"/>
    <property type="match status" value="1"/>
</dbReference>
<dbReference type="Gene3D" id="3.40.50.1820">
    <property type="entry name" value="alpha/beta hydrolase"/>
    <property type="match status" value="1"/>
</dbReference>
<gene>
    <name evidence="2" type="ORF">AIOL_003205</name>
</gene>
<dbReference type="STRING" id="1675527.AIOL_003205"/>
<dbReference type="Pfam" id="PF00561">
    <property type="entry name" value="Abhydrolase_1"/>
    <property type="match status" value="1"/>
</dbReference>
<accession>A0A0J9E989</accession>
<dbReference type="InterPro" id="IPR050266">
    <property type="entry name" value="AB_hydrolase_sf"/>
</dbReference>
<evidence type="ECO:0000259" key="1">
    <source>
        <dbReference type="Pfam" id="PF00561"/>
    </source>
</evidence>
<comment type="caution">
    <text evidence="2">The sequence shown here is derived from an EMBL/GenBank/DDBJ whole genome shotgun (WGS) entry which is preliminary data.</text>
</comment>
<dbReference type="PATRIC" id="fig|1675527.3.peg.3349"/>
<reference evidence="2 3" key="1">
    <citation type="submission" date="2015-06" db="EMBL/GenBank/DDBJ databases">
        <title>Draft genome sequence of an Alphaproteobacteria species associated to the Mediterranean sponge Oscarella lobularis.</title>
        <authorList>
            <person name="Jourda C."/>
            <person name="Santini S."/>
            <person name="Claverie J.-M."/>
        </authorList>
    </citation>
    <scope>NUCLEOTIDE SEQUENCE [LARGE SCALE GENOMIC DNA]</scope>
    <source>
        <strain evidence="2">IGS</strain>
    </source>
</reference>
<dbReference type="OrthoDB" id="9785847at2"/>
<name>A0A0J9E989_9RHOB</name>
<sequence length="259" mass="27591">MSERAPDGTAFTLAGPEGAPVVALIHGLGLCRAVFNGMLPDLAGHRVLSYDLYGHGESAAAPRDPSLALYGDQLAGLMDHLGLAQAHVVGFSIGGMINRRFALDHPGRVASLVILNAPHDRGAGQEEVEARARTVRDKGAMATMDAALKRWFTPSYLQTGPGPNLVREWRAQVDAESYAGAAWVLAHGVRELVDKCFTAPTLVMTCENDTGSTPAMSEAIAAQCATPRLKIIPKLQHLGLMEDPQAFTAPILDFLESQT</sequence>
<dbReference type="InterPro" id="IPR029058">
    <property type="entry name" value="AB_hydrolase_fold"/>
</dbReference>
<keyword evidence="3" id="KW-1185">Reference proteome</keyword>
<dbReference type="PRINTS" id="PR00111">
    <property type="entry name" value="ABHYDROLASE"/>
</dbReference>
<dbReference type="AlphaFoldDB" id="A0A0J9E989"/>
<dbReference type="EC" id="3.1.1.24" evidence="2"/>
<organism evidence="2 3">
    <name type="scientific">Candidatus Rhodobacter oscarellae</name>
    <dbReference type="NCBI Taxonomy" id="1675527"/>
    <lineage>
        <taxon>Bacteria</taxon>
        <taxon>Pseudomonadati</taxon>
        <taxon>Pseudomonadota</taxon>
        <taxon>Alphaproteobacteria</taxon>
        <taxon>Rhodobacterales</taxon>
        <taxon>Rhodobacter group</taxon>
        <taxon>Rhodobacter</taxon>
    </lineage>
</organism>
<dbReference type="InterPro" id="IPR000073">
    <property type="entry name" value="AB_hydrolase_1"/>
</dbReference>